<evidence type="ECO:0000256" key="2">
    <source>
        <dbReference type="ARBA" id="ARBA00022741"/>
    </source>
</evidence>
<evidence type="ECO:0000313" key="7">
    <source>
        <dbReference type="Proteomes" id="UP000446866"/>
    </source>
</evidence>
<dbReference type="Gene3D" id="3.40.50.10420">
    <property type="entry name" value="NagB/RpiA/CoA transferase-like"/>
    <property type="match status" value="1"/>
</dbReference>
<dbReference type="GO" id="GO:0005524">
    <property type="term" value="F:ATP binding"/>
    <property type="evidence" value="ECO:0007669"/>
    <property type="project" value="UniProtKB-KW"/>
</dbReference>
<dbReference type="GO" id="GO:0009396">
    <property type="term" value="P:folic acid-containing compound biosynthetic process"/>
    <property type="evidence" value="ECO:0007669"/>
    <property type="project" value="TreeGrafter"/>
</dbReference>
<dbReference type="GO" id="GO:0035999">
    <property type="term" value="P:tetrahydrofolate interconversion"/>
    <property type="evidence" value="ECO:0007669"/>
    <property type="project" value="TreeGrafter"/>
</dbReference>
<reference evidence="6 7" key="1">
    <citation type="submission" date="2018-08" db="EMBL/GenBank/DDBJ databases">
        <title>Murine metabolic-syndrome-specific gut microbial biobank.</title>
        <authorList>
            <person name="Liu C."/>
        </authorList>
    </citation>
    <scope>NUCLEOTIDE SEQUENCE [LARGE SCALE GENOMIC DNA]</scope>
    <source>
        <strain evidence="6 7">28</strain>
    </source>
</reference>
<comment type="caution">
    <text evidence="6">The sequence shown here is derived from an EMBL/GenBank/DDBJ whole genome shotgun (WGS) entry which is preliminary data.</text>
</comment>
<dbReference type="SUPFAM" id="SSF100950">
    <property type="entry name" value="NagB/RpiA/CoA transferase-like"/>
    <property type="match status" value="1"/>
</dbReference>
<evidence type="ECO:0000256" key="1">
    <source>
        <dbReference type="ARBA" id="ARBA00010638"/>
    </source>
</evidence>
<dbReference type="PANTHER" id="PTHR23407">
    <property type="entry name" value="ATPASE INHIBITOR/5-FORMYLTETRAHYDROFOLATE CYCLO-LIGASE"/>
    <property type="match status" value="1"/>
</dbReference>
<dbReference type="PIRSF" id="PIRSF006806">
    <property type="entry name" value="FTHF_cligase"/>
    <property type="match status" value="1"/>
</dbReference>
<dbReference type="Proteomes" id="UP000446866">
    <property type="component" value="Unassembled WGS sequence"/>
</dbReference>
<dbReference type="NCBIfam" id="TIGR02727">
    <property type="entry name" value="MTHFS_bact"/>
    <property type="match status" value="1"/>
</dbReference>
<keyword evidence="3 4" id="KW-0067">ATP-binding</keyword>
<dbReference type="InterPro" id="IPR002698">
    <property type="entry name" value="FTHF_cligase"/>
</dbReference>
<dbReference type="Pfam" id="PF01812">
    <property type="entry name" value="5-FTHF_cyc-lig"/>
    <property type="match status" value="1"/>
</dbReference>
<dbReference type="GO" id="GO:0046872">
    <property type="term" value="F:metal ion binding"/>
    <property type="evidence" value="ECO:0007669"/>
    <property type="project" value="UniProtKB-KW"/>
</dbReference>
<name>A0A845QGS7_9FIRM</name>
<comment type="similarity">
    <text evidence="1 5">Belongs to the 5-formyltetrahydrofolate cyclo-ligase family.</text>
</comment>
<evidence type="ECO:0000256" key="3">
    <source>
        <dbReference type="ARBA" id="ARBA00022840"/>
    </source>
</evidence>
<sequence>MCTTCAGYHVRREKLNDREQIRKSAISARDCLGGVQRQELSAKISEHIAVSAEFQEAEIIMLYKGVRGEVRLEKLEQIAEHAGKRLVYPLCTGPGEMIALEPKKEEGAWEKGAYGIMEPVRKHSIVVSPEDIDLVICPCTAFDEKGNRMGMGAGYYDRFLPQCANAVVIAAAFEVQKVERLPVDEWDYSMERVFTEERTY</sequence>
<protein>
    <recommendedName>
        <fullName evidence="5">5-formyltetrahydrofolate cyclo-ligase</fullName>
        <ecNumber evidence="5">6.3.3.2</ecNumber>
    </recommendedName>
</protein>
<dbReference type="GO" id="GO:0030272">
    <property type="term" value="F:5-formyltetrahydrofolate cyclo-ligase activity"/>
    <property type="evidence" value="ECO:0007669"/>
    <property type="project" value="UniProtKB-EC"/>
</dbReference>
<keyword evidence="7" id="KW-1185">Reference proteome</keyword>
<gene>
    <name evidence="6" type="ORF">D0435_06615</name>
</gene>
<dbReference type="EMBL" id="QXWK01000011">
    <property type="protein sequence ID" value="NBH61322.1"/>
    <property type="molecule type" value="Genomic_DNA"/>
</dbReference>
<dbReference type="PANTHER" id="PTHR23407:SF1">
    <property type="entry name" value="5-FORMYLTETRAHYDROFOLATE CYCLO-LIGASE"/>
    <property type="match status" value="1"/>
</dbReference>
<dbReference type="EC" id="6.3.3.2" evidence="5"/>
<keyword evidence="5" id="KW-0460">Magnesium</keyword>
<dbReference type="AlphaFoldDB" id="A0A845QGS7"/>
<accession>A0A845QGS7</accession>
<keyword evidence="5" id="KW-0479">Metal-binding</keyword>
<evidence type="ECO:0000256" key="4">
    <source>
        <dbReference type="PIRSR" id="PIRSR006806-1"/>
    </source>
</evidence>
<organism evidence="6 7">
    <name type="scientific">Anaerotruncus colihominis</name>
    <dbReference type="NCBI Taxonomy" id="169435"/>
    <lineage>
        <taxon>Bacteria</taxon>
        <taxon>Bacillati</taxon>
        <taxon>Bacillota</taxon>
        <taxon>Clostridia</taxon>
        <taxon>Eubacteriales</taxon>
        <taxon>Oscillospiraceae</taxon>
        <taxon>Anaerotruncus</taxon>
    </lineage>
</organism>
<comment type="cofactor">
    <cofactor evidence="5">
        <name>Mg(2+)</name>
        <dbReference type="ChEBI" id="CHEBI:18420"/>
    </cofactor>
</comment>
<dbReference type="InterPro" id="IPR024185">
    <property type="entry name" value="FTHF_cligase-like_sf"/>
</dbReference>
<comment type="catalytic activity">
    <reaction evidence="5">
        <text>(6S)-5-formyl-5,6,7,8-tetrahydrofolate + ATP = (6R)-5,10-methenyltetrahydrofolate + ADP + phosphate</text>
        <dbReference type="Rhea" id="RHEA:10488"/>
        <dbReference type="ChEBI" id="CHEBI:30616"/>
        <dbReference type="ChEBI" id="CHEBI:43474"/>
        <dbReference type="ChEBI" id="CHEBI:57455"/>
        <dbReference type="ChEBI" id="CHEBI:57457"/>
        <dbReference type="ChEBI" id="CHEBI:456216"/>
        <dbReference type="EC" id="6.3.3.2"/>
    </reaction>
</comment>
<keyword evidence="2 4" id="KW-0547">Nucleotide-binding</keyword>
<proteinExistence type="inferred from homology"/>
<feature type="binding site" evidence="4">
    <location>
        <begin position="18"/>
        <end position="22"/>
    </location>
    <ligand>
        <name>ATP</name>
        <dbReference type="ChEBI" id="CHEBI:30616"/>
    </ligand>
</feature>
<evidence type="ECO:0000313" key="6">
    <source>
        <dbReference type="EMBL" id="NBH61322.1"/>
    </source>
</evidence>
<evidence type="ECO:0000256" key="5">
    <source>
        <dbReference type="RuleBase" id="RU361279"/>
    </source>
</evidence>
<feature type="binding site" evidence="4">
    <location>
        <begin position="148"/>
        <end position="156"/>
    </location>
    <ligand>
        <name>ATP</name>
        <dbReference type="ChEBI" id="CHEBI:30616"/>
    </ligand>
</feature>
<keyword evidence="6" id="KW-0436">Ligase</keyword>
<feature type="binding site" evidence="4">
    <location>
        <position position="69"/>
    </location>
    <ligand>
        <name>substrate</name>
    </ligand>
</feature>
<dbReference type="InterPro" id="IPR037171">
    <property type="entry name" value="NagB/RpiA_transferase-like"/>
</dbReference>